<accession>A0AAD9PVW3</accession>
<reference evidence="2" key="1">
    <citation type="journal article" date="2023" name="G3 (Bethesda)">
        <title>Whole genome assembly and annotation of the endangered Caribbean coral Acropora cervicornis.</title>
        <authorList>
            <person name="Selwyn J.D."/>
            <person name="Vollmer S.V."/>
        </authorList>
    </citation>
    <scope>NUCLEOTIDE SEQUENCE</scope>
    <source>
        <strain evidence="2">K2</strain>
    </source>
</reference>
<reference evidence="2" key="2">
    <citation type="journal article" date="2023" name="Science">
        <title>Genomic signatures of disease resistance in endangered staghorn corals.</title>
        <authorList>
            <person name="Vollmer S.V."/>
            <person name="Selwyn J.D."/>
            <person name="Despard B.A."/>
            <person name="Roesel C.L."/>
        </authorList>
    </citation>
    <scope>NUCLEOTIDE SEQUENCE</scope>
    <source>
        <strain evidence="2">K2</strain>
    </source>
</reference>
<keyword evidence="3" id="KW-1185">Reference proteome</keyword>
<dbReference type="AlphaFoldDB" id="A0AAD9PVW3"/>
<dbReference type="Proteomes" id="UP001249851">
    <property type="component" value="Unassembled WGS sequence"/>
</dbReference>
<evidence type="ECO:0000256" key="1">
    <source>
        <dbReference type="SAM" id="MobiDB-lite"/>
    </source>
</evidence>
<name>A0AAD9PVW3_ACRCE</name>
<protein>
    <submittedName>
        <fullName evidence="2">Uncharacterized protein</fullName>
    </submittedName>
</protein>
<gene>
    <name evidence="2" type="ORF">P5673_029876</name>
</gene>
<evidence type="ECO:0000313" key="2">
    <source>
        <dbReference type="EMBL" id="KAK2549625.1"/>
    </source>
</evidence>
<comment type="caution">
    <text evidence="2">The sequence shown here is derived from an EMBL/GenBank/DDBJ whole genome shotgun (WGS) entry which is preliminary data.</text>
</comment>
<sequence length="108" mass="12619">MKPIDTKSKVSTKNATQLEEQVYTKVSEEYIKRLSVIWTSNISVPRKTRATNTFALSLLQYHTWTANWKINDLREAHRTTREIMQRRSAVHNSEPVKKALIPLRKPRG</sequence>
<organism evidence="2 3">
    <name type="scientific">Acropora cervicornis</name>
    <name type="common">Staghorn coral</name>
    <dbReference type="NCBI Taxonomy" id="6130"/>
    <lineage>
        <taxon>Eukaryota</taxon>
        <taxon>Metazoa</taxon>
        <taxon>Cnidaria</taxon>
        <taxon>Anthozoa</taxon>
        <taxon>Hexacorallia</taxon>
        <taxon>Scleractinia</taxon>
        <taxon>Astrocoeniina</taxon>
        <taxon>Acroporidae</taxon>
        <taxon>Acropora</taxon>
    </lineage>
</organism>
<feature type="region of interest" description="Disordered" evidence="1">
    <location>
        <begin position="85"/>
        <end position="108"/>
    </location>
</feature>
<proteinExistence type="predicted"/>
<dbReference type="EMBL" id="JARQWQ010000123">
    <property type="protein sequence ID" value="KAK2549625.1"/>
    <property type="molecule type" value="Genomic_DNA"/>
</dbReference>
<evidence type="ECO:0000313" key="3">
    <source>
        <dbReference type="Proteomes" id="UP001249851"/>
    </source>
</evidence>